<dbReference type="SUPFAM" id="SSF55347">
    <property type="entry name" value="Glyceraldehyde-3-phosphate dehydrogenase-like, C-terminal domain"/>
    <property type="match status" value="1"/>
</dbReference>
<evidence type="ECO:0000256" key="9">
    <source>
        <dbReference type="ARBA" id="ARBA00022857"/>
    </source>
</evidence>
<comment type="pathway">
    <text evidence="2 15">Amino-acid biosynthesis; L-lysine biosynthesis via DAP pathway; (S)-tetrahydrodipicolinate from L-aspartate: step 2/4.</text>
</comment>
<evidence type="ECO:0000256" key="10">
    <source>
        <dbReference type="ARBA" id="ARBA00022915"/>
    </source>
</evidence>
<feature type="binding site" evidence="15">
    <location>
        <begin position="73"/>
        <end position="74"/>
    </location>
    <ligand>
        <name>NADP(+)</name>
        <dbReference type="ChEBI" id="CHEBI:58349"/>
    </ligand>
</feature>
<dbReference type="EC" id="1.2.1.11" evidence="6 15"/>
<feature type="binding site" evidence="15">
    <location>
        <begin position="45"/>
        <end position="48"/>
    </location>
    <ligand>
        <name>NADP(+)</name>
        <dbReference type="ChEBI" id="CHEBI:58349"/>
    </ligand>
</feature>
<evidence type="ECO:0000256" key="16">
    <source>
        <dbReference type="PIRSR" id="PIRSR000148-1"/>
    </source>
</evidence>
<gene>
    <name evidence="15 18" type="primary">asd</name>
    <name evidence="18" type="ORF">Pla123a_20710</name>
</gene>
<dbReference type="GO" id="GO:0009088">
    <property type="term" value="P:threonine biosynthetic process"/>
    <property type="evidence" value="ECO:0007669"/>
    <property type="project" value="UniProtKB-UniRule"/>
</dbReference>
<organism evidence="18 19">
    <name type="scientific">Posidoniimonas polymericola</name>
    <dbReference type="NCBI Taxonomy" id="2528002"/>
    <lineage>
        <taxon>Bacteria</taxon>
        <taxon>Pseudomonadati</taxon>
        <taxon>Planctomycetota</taxon>
        <taxon>Planctomycetia</taxon>
        <taxon>Pirellulales</taxon>
        <taxon>Lacipirellulaceae</taxon>
        <taxon>Posidoniimonas</taxon>
    </lineage>
</organism>
<evidence type="ECO:0000256" key="1">
    <source>
        <dbReference type="ARBA" id="ARBA00005021"/>
    </source>
</evidence>
<dbReference type="NCBIfam" id="NF011456">
    <property type="entry name" value="PRK14874.1"/>
    <property type="match status" value="1"/>
</dbReference>
<feature type="active site" description="Proton acceptor" evidence="15 16">
    <location>
        <position position="275"/>
    </location>
</feature>
<evidence type="ECO:0000313" key="19">
    <source>
        <dbReference type="Proteomes" id="UP000318478"/>
    </source>
</evidence>
<comment type="caution">
    <text evidence="18">The sequence shown here is derived from an EMBL/GenBank/DDBJ whole genome shotgun (WGS) entry which is preliminary data.</text>
</comment>
<feature type="binding site" evidence="15">
    <location>
        <begin position="192"/>
        <end position="193"/>
    </location>
    <ligand>
        <name>NADP(+)</name>
        <dbReference type="ChEBI" id="CHEBI:58349"/>
    </ligand>
</feature>
<dbReference type="Gene3D" id="3.40.50.720">
    <property type="entry name" value="NAD(P)-binding Rossmann-like Domain"/>
    <property type="match status" value="1"/>
</dbReference>
<evidence type="ECO:0000256" key="7">
    <source>
        <dbReference type="ARBA" id="ARBA00022605"/>
    </source>
</evidence>
<evidence type="ECO:0000259" key="17">
    <source>
        <dbReference type="SMART" id="SM00859"/>
    </source>
</evidence>
<dbReference type="GO" id="GO:0009089">
    <property type="term" value="P:lysine biosynthetic process via diaminopimelate"/>
    <property type="evidence" value="ECO:0007669"/>
    <property type="project" value="UniProtKB-UniRule"/>
</dbReference>
<keyword evidence="19" id="KW-1185">Reference proteome</keyword>
<comment type="subunit">
    <text evidence="5 15">Homodimer.</text>
</comment>
<evidence type="ECO:0000256" key="11">
    <source>
        <dbReference type="ARBA" id="ARBA00023002"/>
    </source>
</evidence>
<dbReference type="InterPro" id="IPR012080">
    <property type="entry name" value="Asp_semialdehyde_DH"/>
</dbReference>
<proteinExistence type="inferred from homology"/>
<evidence type="ECO:0000256" key="5">
    <source>
        <dbReference type="ARBA" id="ARBA00011738"/>
    </source>
</evidence>
<dbReference type="Gene3D" id="3.30.360.10">
    <property type="entry name" value="Dihydrodipicolinate Reductase, domain 2"/>
    <property type="match status" value="1"/>
</dbReference>
<comment type="catalytic activity">
    <reaction evidence="14 15">
        <text>L-aspartate 4-semialdehyde + phosphate + NADP(+) = 4-phospho-L-aspartate + NADPH + H(+)</text>
        <dbReference type="Rhea" id="RHEA:24284"/>
        <dbReference type="ChEBI" id="CHEBI:15378"/>
        <dbReference type="ChEBI" id="CHEBI:43474"/>
        <dbReference type="ChEBI" id="CHEBI:57535"/>
        <dbReference type="ChEBI" id="CHEBI:57783"/>
        <dbReference type="ChEBI" id="CHEBI:58349"/>
        <dbReference type="ChEBI" id="CHEBI:537519"/>
        <dbReference type="EC" id="1.2.1.11"/>
    </reaction>
</comment>
<evidence type="ECO:0000256" key="4">
    <source>
        <dbReference type="ARBA" id="ARBA00010584"/>
    </source>
</evidence>
<comment type="pathway">
    <text evidence="1 15">Amino-acid biosynthesis; L-methionine biosynthesis via de novo pathway; L-homoserine from L-aspartate: step 2/3.</text>
</comment>
<dbReference type="CDD" id="cd18131">
    <property type="entry name" value="ASADH_C_bac_euk_like"/>
    <property type="match status" value="1"/>
</dbReference>
<evidence type="ECO:0000256" key="6">
    <source>
        <dbReference type="ARBA" id="ARBA00013120"/>
    </source>
</evidence>
<reference evidence="18 19" key="1">
    <citation type="submission" date="2019-02" db="EMBL/GenBank/DDBJ databases">
        <title>Deep-cultivation of Planctomycetes and their phenomic and genomic characterization uncovers novel biology.</title>
        <authorList>
            <person name="Wiegand S."/>
            <person name="Jogler M."/>
            <person name="Boedeker C."/>
            <person name="Pinto D."/>
            <person name="Vollmers J."/>
            <person name="Rivas-Marin E."/>
            <person name="Kohn T."/>
            <person name="Peeters S.H."/>
            <person name="Heuer A."/>
            <person name="Rast P."/>
            <person name="Oberbeckmann S."/>
            <person name="Bunk B."/>
            <person name="Jeske O."/>
            <person name="Meyerdierks A."/>
            <person name="Storesund J.E."/>
            <person name="Kallscheuer N."/>
            <person name="Luecker S."/>
            <person name="Lage O.M."/>
            <person name="Pohl T."/>
            <person name="Merkel B.J."/>
            <person name="Hornburger P."/>
            <person name="Mueller R.-W."/>
            <person name="Bruemmer F."/>
            <person name="Labrenz M."/>
            <person name="Spormann A.M."/>
            <person name="Op Den Camp H."/>
            <person name="Overmann J."/>
            <person name="Amann R."/>
            <person name="Jetten M.S.M."/>
            <person name="Mascher T."/>
            <person name="Medema M.H."/>
            <person name="Devos D.P."/>
            <person name="Kaster A.-K."/>
            <person name="Ovreas L."/>
            <person name="Rohde M."/>
            <person name="Galperin M.Y."/>
            <person name="Jogler C."/>
        </authorList>
    </citation>
    <scope>NUCLEOTIDE SEQUENCE [LARGE SCALE GENOMIC DNA]</scope>
    <source>
        <strain evidence="18 19">Pla123a</strain>
    </source>
</reference>
<evidence type="ECO:0000256" key="13">
    <source>
        <dbReference type="ARBA" id="ARBA00023167"/>
    </source>
</evidence>
<feature type="active site" description="Acyl-thioester intermediate" evidence="15 16">
    <location>
        <position position="162"/>
    </location>
</feature>
<name>A0A5C5YRQ4_9BACT</name>
<dbReference type="GO" id="GO:0009097">
    <property type="term" value="P:isoleucine biosynthetic process"/>
    <property type="evidence" value="ECO:0007669"/>
    <property type="project" value="UniProtKB-UniRule"/>
</dbReference>
<dbReference type="InterPro" id="IPR000534">
    <property type="entry name" value="Semialdehyde_DH_NAD-bd"/>
</dbReference>
<feature type="domain" description="Semialdehyde dehydrogenase NAD-binding" evidence="17">
    <location>
        <begin position="38"/>
        <end position="153"/>
    </location>
</feature>
<dbReference type="InterPro" id="IPR012280">
    <property type="entry name" value="Semialdhyde_DH_dimer_dom"/>
</dbReference>
<evidence type="ECO:0000256" key="14">
    <source>
        <dbReference type="ARBA" id="ARBA00047891"/>
    </source>
</evidence>
<dbReference type="Pfam" id="PF02774">
    <property type="entry name" value="Semialdhyde_dhC"/>
    <property type="match status" value="1"/>
</dbReference>
<comment type="similarity">
    <text evidence="4 15">Belongs to the aspartate-semialdehyde dehydrogenase family.</text>
</comment>
<dbReference type="PANTHER" id="PTHR46278">
    <property type="entry name" value="DEHYDROGENASE, PUTATIVE-RELATED"/>
    <property type="match status" value="1"/>
</dbReference>
<feature type="binding site" evidence="15">
    <location>
        <position position="348"/>
    </location>
    <ligand>
        <name>NADP(+)</name>
        <dbReference type="ChEBI" id="CHEBI:58349"/>
    </ligand>
</feature>
<dbReference type="UniPathway" id="UPA00051">
    <property type="reaction ID" value="UER00464"/>
</dbReference>
<dbReference type="GO" id="GO:0051287">
    <property type="term" value="F:NAD binding"/>
    <property type="evidence" value="ECO:0007669"/>
    <property type="project" value="InterPro"/>
</dbReference>
<evidence type="ECO:0000256" key="15">
    <source>
        <dbReference type="HAMAP-Rule" id="MF_02121"/>
    </source>
</evidence>
<evidence type="ECO:0000256" key="8">
    <source>
        <dbReference type="ARBA" id="ARBA00022697"/>
    </source>
</evidence>
<sequence>MRGCVCHPGANLGPGFGSPGNDPVRTSSAWSLIPVFETIAIVGATGAVGTLIRQMLAERDFPYQRIKFLASARSAGTTVEFKGEQHPVEELVPDAFNDIDLAIGSTPDDVAQEFCPWAVERNCVVVDESGYWRMDPKVPLVVPEINPEAALKHQGIISSPNCSTTQMVLAMKPLHDAGKIRRVIVSTYQATSGAGVAGQRDLDNGSRAYLDGKQHDYEVFAHPIAFNLIPQIGSHKEQGYTSEEMKMVYETQKIFGDDSIKVCPTCVRVPVSNCHSESILVETERKITVHQARELFAATPGIKVVDDLGAGQYPMPQTCAGDDNTFIGRIREDLSCDNGLAFWCVSDNLRKGAATNAVQIAELLVKQAAGAV</sequence>
<dbReference type="SUPFAM" id="SSF51735">
    <property type="entry name" value="NAD(P)-binding Rossmann-fold domains"/>
    <property type="match status" value="1"/>
</dbReference>
<keyword evidence="7 15" id="KW-0028">Amino-acid biosynthesis</keyword>
<evidence type="ECO:0000256" key="3">
    <source>
        <dbReference type="ARBA" id="ARBA00005097"/>
    </source>
</evidence>
<dbReference type="InterPro" id="IPR036291">
    <property type="entry name" value="NAD(P)-bd_dom_sf"/>
</dbReference>
<evidence type="ECO:0000313" key="18">
    <source>
        <dbReference type="EMBL" id="TWT77410.1"/>
    </source>
</evidence>
<dbReference type="EMBL" id="SJPO01000004">
    <property type="protein sequence ID" value="TWT77410.1"/>
    <property type="molecule type" value="Genomic_DNA"/>
</dbReference>
<dbReference type="NCBIfam" id="TIGR01296">
    <property type="entry name" value="asd_B"/>
    <property type="match status" value="1"/>
</dbReference>
<protein>
    <recommendedName>
        <fullName evidence="6 15">Aspartate-semialdehyde dehydrogenase</fullName>
        <shortName evidence="15">ASA dehydrogenase</shortName>
        <shortName evidence="15">ASADH</shortName>
        <ecNumber evidence="6 15">1.2.1.11</ecNumber>
    </recommendedName>
    <alternativeName>
        <fullName evidence="15">Aspartate-beta-semialdehyde dehydrogenase</fullName>
    </alternativeName>
</protein>
<feature type="binding site" evidence="15">
    <location>
        <position position="268"/>
    </location>
    <ligand>
        <name>substrate</name>
    </ligand>
</feature>
<evidence type="ECO:0000256" key="12">
    <source>
        <dbReference type="ARBA" id="ARBA00023154"/>
    </source>
</evidence>
<feature type="binding site" evidence="15">
    <location>
        <position position="189"/>
    </location>
    <ligand>
        <name>substrate</name>
    </ligand>
</feature>
<accession>A0A5C5YRQ4</accession>
<keyword evidence="8 15" id="KW-0791">Threonine biosynthesis</keyword>
<dbReference type="AlphaFoldDB" id="A0A5C5YRQ4"/>
<dbReference type="UniPathway" id="UPA00034">
    <property type="reaction ID" value="UER00016"/>
</dbReference>
<comment type="pathway">
    <text evidence="3 15">Amino-acid biosynthesis; L-threonine biosynthesis; L-threonine from L-aspartate: step 2/5.</text>
</comment>
<dbReference type="Proteomes" id="UP000318478">
    <property type="component" value="Unassembled WGS sequence"/>
</dbReference>
<keyword evidence="12 15" id="KW-0457">Lysine biosynthesis</keyword>
<dbReference type="PANTHER" id="PTHR46278:SF2">
    <property type="entry name" value="ASPARTATE-SEMIALDEHYDE DEHYDROGENASE"/>
    <property type="match status" value="1"/>
</dbReference>
<comment type="caution">
    <text evidence="15">Lacks conserved residue(s) required for the propagation of feature annotation.</text>
</comment>
<dbReference type="PIRSF" id="PIRSF000148">
    <property type="entry name" value="ASA_dh"/>
    <property type="match status" value="1"/>
</dbReference>
<dbReference type="GO" id="GO:0046983">
    <property type="term" value="F:protein dimerization activity"/>
    <property type="evidence" value="ECO:0007669"/>
    <property type="project" value="InterPro"/>
</dbReference>
<keyword evidence="10 15" id="KW-0220">Diaminopimelate biosynthesis</keyword>
<dbReference type="GO" id="GO:0050661">
    <property type="term" value="F:NADP binding"/>
    <property type="evidence" value="ECO:0007669"/>
    <property type="project" value="UniProtKB-UniRule"/>
</dbReference>
<feature type="binding site" evidence="15">
    <location>
        <position position="133"/>
    </location>
    <ligand>
        <name>phosphate</name>
        <dbReference type="ChEBI" id="CHEBI:43474"/>
    </ligand>
</feature>
<dbReference type="GO" id="GO:0071266">
    <property type="term" value="P:'de novo' L-methionine biosynthetic process"/>
    <property type="evidence" value="ECO:0007669"/>
    <property type="project" value="UniProtKB-UniRule"/>
</dbReference>
<keyword evidence="11 15" id="KW-0560">Oxidoreductase</keyword>
<dbReference type="InterPro" id="IPR005986">
    <property type="entry name" value="Asp_semialdehyde_DH_beta"/>
</dbReference>
<dbReference type="HAMAP" id="MF_02121">
    <property type="entry name" value="ASADH"/>
    <property type="match status" value="1"/>
</dbReference>
<dbReference type="CDD" id="cd02316">
    <property type="entry name" value="VcASADH2_like_N"/>
    <property type="match status" value="1"/>
</dbReference>
<dbReference type="GO" id="GO:0019877">
    <property type="term" value="P:diaminopimelate biosynthetic process"/>
    <property type="evidence" value="ECO:0007669"/>
    <property type="project" value="UniProtKB-UniRule"/>
</dbReference>
<dbReference type="GO" id="GO:0004073">
    <property type="term" value="F:aspartate-semialdehyde dehydrogenase activity"/>
    <property type="evidence" value="ECO:0007669"/>
    <property type="project" value="UniProtKB-UniRule"/>
</dbReference>
<dbReference type="Pfam" id="PF01118">
    <property type="entry name" value="Semialdhyde_dh"/>
    <property type="match status" value="1"/>
</dbReference>
<comment type="function">
    <text evidence="15">Catalyzes the NADPH-dependent formation of L-aspartate-semialdehyde (L-ASA) by the reductive dephosphorylation of L-aspartyl-4-phosphate.</text>
</comment>
<dbReference type="UniPathway" id="UPA00050">
    <property type="reaction ID" value="UER00463"/>
</dbReference>
<dbReference type="SMART" id="SM00859">
    <property type="entry name" value="Semialdhyde_dh"/>
    <property type="match status" value="1"/>
</dbReference>
<keyword evidence="13 15" id="KW-0486">Methionine biosynthesis</keyword>
<evidence type="ECO:0000256" key="2">
    <source>
        <dbReference type="ARBA" id="ARBA00005076"/>
    </source>
</evidence>
<keyword evidence="9 15" id="KW-0521">NADP</keyword>